<name>A0AAC9XL98_9SPIR</name>
<sequence>MALEKPENYREVPALQDGETIFAEDHNQIMADIEKIKGGKSNEVPVSNIKELKDILDSILAGKTLTASQIIFDNEEAKLIYKKYNFPKFKTNIKTINLVLTDENTSSEYTAVIEKEENNYRMKSIINDFPVNKMVCLIIKSINGNDDLYYKYSVLGQFFDINKNKIYELDSNECIISDMDCPFVFNISINSSNLVLSILKSIFPTELQNKNYNIILNIKNKQLNKLDTNIYFSFIGRINTFKLQLIKTDNNKIKLIGNYTHKTSLIPPICYSPILANYFNIISNDNELINTDGITSSSGKPKKFGFMKYNNIPNTYYLKISNQDGSEIDTNEIITFDLTPDKNAEVEVKEKVIETVQDAIEALSDTYNGDFDSEPTPDNPEEEIYSFEKTTFTLEAESGNQILNSDIIENINNLSLVKNADGTIYLKGSLTLKSEGTAVIKISKTITGLNKRNFIALSYGIPIFLYPYYKDNYIYNTIYNYKRNGS</sequence>
<organism evidence="1 2">
    <name type="scientific">Brachyspira hampsonii</name>
    <dbReference type="NCBI Taxonomy" id="1287055"/>
    <lineage>
        <taxon>Bacteria</taxon>
        <taxon>Pseudomonadati</taxon>
        <taxon>Spirochaetota</taxon>
        <taxon>Spirochaetia</taxon>
        <taxon>Brachyspirales</taxon>
        <taxon>Brachyspiraceae</taxon>
        <taxon>Brachyspira</taxon>
    </lineage>
</organism>
<reference evidence="1 2" key="1">
    <citation type="submission" date="2017-02" db="EMBL/GenBank/DDBJ databases">
        <title>Complete genome sequence of Brachyspira hampsonii genomovar I strain NSH-16 (ATCC BAA-2463).</title>
        <authorList>
            <person name="Mirajkar N.S."/>
            <person name="Gebhart C.J."/>
        </authorList>
    </citation>
    <scope>NUCLEOTIDE SEQUENCE [LARGE SCALE GENOMIC DNA]</scope>
    <source>
        <strain evidence="1 2">NSH-16</strain>
    </source>
</reference>
<dbReference type="AlphaFoldDB" id="A0AAC9XL98"/>
<dbReference type="Proteomes" id="UP000264880">
    <property type="component" value="Chromosome"/>
</dbReference>
<dbReference type="KEGG" id="bhp:BHAMNSH16_12790"/>
<dbReference type="RefSeq" id="WP_008730279.1">
    <property type="nucleotide sequence ID" value="NZ_CP019914.1"/>
</dbReference>
<proteinExistence type="predicted"/>
<dbReference type="EMBL" id="CP019914">
    <property type="protein sequence ID" value="ASJ22470.1"/>
    <property type="molecule type" value="Genomic_DNA"/>
</dbReference>
<gene>
    <name evidence="1" type="ORF">BHAMNSH16_12790</name>
</gene>
<accession>A0AAC9XL98</accession>
<protein>
    <submittedName>
        <fullName evidence="1">Peptidase</fullName>
    </submittedName>
</protein>
<evidence type="ECO:0000313" key="1">
    <source>
        <dbReference type="EMBL" id="ASJ22470.1"/>
    </source>
</evidence>
<keyword evidence="2" id="KW-1185">Reference proteome</keyword>
<evidence type="ECO:0000313" key="2">
    <source>
        <dbReference type="Proteomes" id="UP000264880"/>
    </source>
</evidence>